<feature type="region of interest" description="Disordered" evidence="11">
    <location>
        <begin position="1070"/>
        <end position="1133"/>
    </location>
</feature>
<proteinExistence type="inferred from homology"/>
<evidence type="ECO:0000256" key="8">
    <source>
        <dbReference type="ARBA" id="ARBA00023242"/>
    </source>
</evidence>
<feature type="region of interest" description="Disordered" evidence="11">
    <location>
        <begin position="393"/>
        <end position="523"/>
    </location>
</feature>
<feature type="compositionally biased region" description="Basic and acidic residues" evidence="11">
    <location>
        <begin position="44"/>
        <end position="60"/>
    </location>
</feature>
<keyword evidence="5" id="KW-0378">Hydrolase</keyword>
<dbReference type="EMBL" id="QPFP01000022">
    <property type="protein sequence ID" value="TEB30526.1"/>
    <property type="molecule type" value="Genomic_DNA"/>
</dbReference>
<comment type="similarity">
    <text evidence="10">Belongs to the TRAFAC class translation factor GTPase superfamily. Bms1-like GTPase family. BMS1 subfamily.</text>
</comment>
<keyword evidence="3" id="KW-0597">Phosphoprotein</keyword>
<dbReference type="AlphaFoldDB" id="A0A4Y7T8M2"/>
<evidence type="ECO:0000256" key="2">
    <source>
        <dbReference type="ARBA" id="ARBA00022517"/>
    </source>
</evidence>
<dbReference type="InterPro" id="IPR012948">
    <property type="entry name" value="AARP2CN"/>
</dbReference>
<feature type="domain" description="Bms1-type G" evidence="12">
    <location>
        <begin position="75"/>
        <end position="239"/>
    </location>
</feature>
<dbReference type="InterPro" id="IPR037875">
    <property type="entry name" value="Bms1_N"/>
</dbReference>
<evidence type="ECO:0000256" key="1">
    <source>
        <dbReference type="ARBA" id="ARBA00004604"/>
    </source>
</evidence>
<evidence type="ECO:0000256" key="9">
    <source>
        <dbReference type="ARBA" id="ARBA00049117"/>
    </source>
</evidence>
<keyword evidence="14" id="KW-1185">Reference proteome</keyword>
<dbReference type="GO" id="GO:0034511">
    <property type="term" value="F:U3 snoRNA binding"/>
    <property type="evidence" value="ECO:0007669"/>
    <property type="project" value="TreeGrafter"/>
</dbReference>
<dbReference type="OrthoDB" id="10260897at2759"/>
<sequence length="1133" mass="127612">MDDRPHKAHRPSQSGGKHEKKEKVKGKEKKQGFNEKAFAPKSGRRADKQGRRTAEKDQTRLHVPLVDRTPDADPPPVIVAIVGPPGVGKTTLLKSLVRRYTKQTLNEAKGPITVVSGKKRRLTFIECNTDLNSMIDVGKVADLVLLMIDGSYGFEMETFEFLNVLQSHGFPKVIGILTHLDLIKKAKTLKDTKKALKKRFWTEIYQGAKLFYLSGVINGRYPDTEIMNLSRFVSVMKFRPLIFRNAHPYMLADRLEDLTPRELVRMSKGKCDRTVTVYGYLRGTNLRLGNKMKGVTVLGDPCPLPTDESEKRRKLSEKKKLLIHAPMSDVGGVMYDKDAVWINVPGSFTRGNADVPQGEGEQMVMNLQDVNTTLDDAVARSQIKLFSSSSKAIELEASDDEDMSDGEEEGFSQEEGDDDDEDDWMLEEDGDGPRQNTGRQSMRTITRGLPTAGTSKQRGDVEYADSDSELGDGDEEEQELGGRRVRFGGDDDDDRDVPSDDEDGDMSGVEEAEAEADAPKWKSNLSLHAQQLASSSRKAKRKDWTKLIYTTTLTPEQIVAGDPASGDDEGEGDVMDEDDFFTIKSRVTETNDMADKGKEDVDLEELKKWENEDILDSLRRLFITGTDSAFNGEGEGGQGWSGVDGDEDDEGSDTGSDEEEEGGAALDPKAALAAKKEALKRKFDEQYDDPESSKQDFYTEKKEEIAAQLELNRKEFEGILDPEARALVEGYRPGSYVRIELADVPAELVENFDPTFPIIVGGLLPAEERFGYVQVRLKRHRWYSRTLKNNDPLVFSLGWRRFQTIPIYSLDDHSIRMRMLKYTPEHMHCYATFYGPVALPNTGFCAFNSLSSSTPGFRVSATGVVLDIDRSVKIVKKIKLTGTPYKIFKNTAFVKDMFSTALEVAKFEGANVRTVSGIRGQVKKAQPKPDGAFRATFEDKILLSDIVFLRAWYSVQPRKFYNPVTSLLLSNKADWTGMRLTGQVRREDGIKTPLNVNSTYKKIERAPRKFNPLIVPRKLQATLPYASKPKLTAPQRAPTYLQKRAVVMEPDEKKAVALLQQIRALRKEQVVKRKEKKGEKREEKRRKERRLEERKEEKAKERKKEVMRIVGQKSKGEEELAEGSGRSRKRTKS</sequence>
<dbReference type="InterPro" id="IPR030387">
    <property type="entry name" value="G_Bms1/Tsr1_dom"/>
</dbReference>
<evidence type="ECO:0000256" key="6">
    <source>
        <dbReference type="ARBA" id="ARBA00022840"/>
    </source>
</evidence>
<evidence type="ECO:0000256" key="10">
    <source>
        <dbReference type="ARBA" id="ARBA00061391"/>
    </source>
</evidence>
<feature type="compositionally biased region" description="Acidic residues" evidence="11">
    <location>
        <begin position="396"/>
        <end position="430"/>
    </location>
</feature>
<dbReference type="GO" id="GO:0000462">
    <property type="term" value="P:maturation of SSU-rRNA from tricistronic rRNA transcript (SSU-rRNA, 5.8S rRNA, LSU-rRNA)"/>
    <property type="evidence" value="ECO:0007669"/>
    <property type="project" value="TreeGrafter"/>
</dbReference>
<dbReference type="Pfam" id="PF22298">
    <property type="entry name" value="Tsr1_G-like"/>
    <property type="match status" value="1"/>
</dbReference>
<dbReference type="SMART" id="SM01362">
    <property type="entry name" value="DUF663"/>
    <property type="match status" value="1"/>
</dbReference>
<evidence type="ECO:0000256" key="5">
    <source>
        <dbReference type="ARBA" id="ARBA00022801"/>
    </source>
</evidence>
<dbReference type="CDD" id="cd01882">
    <property type="entry name" value="BMS1"/>
    <property type="match status" value="1"/>
</dbReference>
<gene>
    <name evidence="13" type="ORF">FA13DRAFT_1733397</name>
</gene>
<dbReference type="SMART" id="SM00785">
    <property type="entry name" value="AARP2CN"/>
    <property type="match status" value="1"/>
</dbReference>
<keyword evidence="4" id="KW-0547">Nucleotide-binding</keyword>
<dbReference type="GO" id="GO:0005524">
    <property type="term" value="F:ATP binding"/>
    <property type="evidence" value="ECO:0007669"/>
    <property type="project" value="UniProtKB-KW"/>
</dbReference>
<dbReference type="PROSITE" id="PS51714">
    <property type="entry name" value="G_BMS1"/>
    <property type="match status" value="1"/>
</dbReference>
<dbReference type="STRING" id="71717.A0A4Y7T8M2"/>
<keyword evidence="7" id="KW-0342">GTP-binding</keyword>
<accession>A0A4Y7T8M2</accession>
<dbReference type="GO" id="GO:0005525">
    <property type="term" value="F:GTP binding"/>
    <property type="evidence" value="ECO:0007669"/>
    <property type="project" value="UniProtKB-KW"/>
</dbReference>
<reference evidence="13 14" key="1">
    <citation type="journal article" date="2019" name="Nat. Ecol. Evol.">
        <title>Megaphylogeny resolves global patterns of mushroom evolution.</title>
        <authorList>
            <person name="Varga T."/>
            <person name="Krizsan K."/>
            <person name="Foldi C."/>
            <person name="Dima B."/>
            <person name="Sanchez-Garcia M."/>
            <person name="Sanchez-Ramirez S."/>
            <person name="Szollosi G.J."/>
            <person name="Szarkandi J.G."/>
            <person name="Papp V."/>
            <person name="Albert L."/>
            <person name="Andreopoulos W."/>
            <person name="Angelini C."/>
            <person name="Antonin V."/>
            <person name="Barry K.W."/>
            <person name="Bougher N.L."/>
            <person name="Buchanan P."/>
            <person name="Buyck B."/>
            <person name="Bense V."/>
            <person name="Catcheside P."/>
            <person name="Chovatia M."/>
            <person name="Cooper J."/>
            <person name="Damon W."/>
            <person name="Desjardin D."/>
            <person name="Finy P."/>
            <person name="Geml J."/>
            <person name="Haridas S."/>
            <person name="Hughes K."/>
            <person name="Justo A."/>
            <person name="Karasinski D."/>
            <person name="Kautmanova I."/>
            <person name="Kiss B."/>
            <person name="Kocsube S."/>
            <person name="Kotiranta H."/>
            <person name="LaButti K.M."/>
            <person name="Lechner B.E."/>
            <person name="Liimatainen K."/>
            <person name="Lipzen A."/>
            <person name="Lukacs Z."/>
            <person name="Mihaltcheva S."/>
            <person name="Morgado L.N."/>
            <person name="Niskanen T."/>
            <person name="Noordeloos M.E."/>
            <person name="Ohm R.A."/>
            <person name="Ortiz-Santana B."/>
            <person name="Ovrebo C."/>
            <person name="Racz N."/>
            <person name="Riley R."/>
            <person name="Savchenko A."/>
            <person name="Shiryaev A."/>
            <person name="Soop K."/>
            <person name="Spirin V."/>
            <person name="Szebenyi C."/>
            <person name="Tomsovsky M."/>
            <person name="Tulloss R.E."/>
            <person name="Uehling J."/>
            <person name="Grigoriev I.V."/>
            <person name="Vagvolgyi C."/>
            <person name="Papp T."/>
            <person name="Martin F.M."/>
            <person name="Miettinen O."/>
            <person name="Hibbett D.S."/>
            <person name="Nagy L.G."/>
        </authorList>
    </citation>
    <scope>NUCLEOTIDE SEQUENCE [LARGE SCALE GENOMIC DNA]</scope>
    <source>
        <strain evidence="13 14">FP101781</strain>
    </source>
</reference>
<evidence type="ECO:0000256" key="3">
    <source>
        <dbReference type="ARBA" id="ARBA00022553"/>
    </source>
</evidence>
<name>A0A4Y7T8M2_COPMI</name>
<dbReference type="InterPro" id="IPR007034">
    <property type="entry name" value="BMS1_TSR1_C"/>
</dbReference>
<feature type="compositionally biased region" description="Basic and acidic residues" evidence="11">
    <location>
        <begin position="1089"/>
        <end position="1107"/>
    </location>
</feature>
<feature type="compositionally biased region" description="Acidic residues" evidence="11">
    <location>
        <begin position="644"/>
        <end position="662"/>
    </location>
</feature>
<dbReference type="GO" id="GO:0032040">
    <property type="term" value="C:small-subunit processome"/>
    <property type="evidence" value="ECO:0007669"/>
    <property type="project" value="UniProtKB-ARBA"/>
</dbReference>
<keyword evidence="2" id="KW-0690">Ribosome biogenesis</keyword>
<feature type="compositionally biased region" description="Acidic residues" evidence="11">
    <location>
        <begin position="565"/>
        <end position="577"/>
    </location>
</feature>
<comment type="caution">
    <text evidence="13">The sequence shown here is derived from an EMBL/GenBank/DDBJ whole genome shotgun (WGS) entry which is preliminary data.</text>
</comment>
<dbReference type="SUPFAM" id="SSF52540">
    <property type="entry name" value="P-loop containing nucleoside triphosphate hydrolases"/>
    <property type="match status" value="1"/>
</dbReference>
<dbReference type="Gene3D" id="3.40.50.300">
    <property type="entry name" value="P-loop containing nucleotide triphosphate hydrolases"/>
    <property type="match status" value="1"/>
</dbReference>
<dbReference type="GO" id="GO:0030686">
    <property type="term" value="C:90S preribosome"/>
    <property type="evidence" value="ECO:0007669"/>
    <property type="project" value="TreeGrafter"/>
</dbReference>
<feature type="compositionally biased region" description="Gly residues" evidence="11">
    <location>
        <begin position="633"/>
        <end position="642"/>
    </location>
</feature>
<dbReference type="PANTHER" id="PTHR12858">
    <property type="entry name" value="RIBOSOME BIOGENESIS PROTEIN"/>
    <property type="match status" value="1"/>
</dbReference>
<evidence type="ECO:0000313" key="13">
    <source>
        <dbReference type="EMBL" id="TEB30526.1"/>
    </source>
</evidence>
<dbReference type="Pfam" id="PF08142">
    <property type="entry name" value="AARP2CN"/>
    <property type="match status" value="1"/>
</dbReference>
<dbReference type="PANTHER" id="PTHR12858:SF2">
    <property type="entry name" value="RIBOSOME BIOGENESIS PROTEIN BMS1 HOMOLOG"/>
    <property type="match status" value="1"/>
</dbReference>
<keyword evidence="8" id="KW-0539">Nucleus</keyword>
<organism evidence="13 14">
    <name type="scientific">Coprinellus micaceus</name>
    <name type="common">Glistening ink-cap mushroom</name>
    <name type="synonym">Coprinus micaceus</name>
    <dbReference type="NCBI Taxonomy" id="71717"/>
    <lineage>
        <taxon>Eukaryota</taxon>
        <taxon>Fungi</taxon>
        <taxon>Dikarya</taxon>
        <taxon>Basidiomycota</taxon>
        <taxon>Agaricomycotina</taxon>
        <taxon>Agaricomycetes</taxon>
        <taxon>Agaricomycetidae</taxon>
        <taxon>Agaricales</taxon>
        <taxon>Agaricineae</taxon>
        <taxon>Psathyrellaceae</taxon>
        <taxon>Coprinellus</taxon>
    </lineage>
</organism>
<feature type="compositionally biased region" description="Basic and acidic residues" evidence="11">
    <location>
        <begin position="1070"/>
        <end position="1082"/>
    </location>
</feature>
<feature type="non-terminal residue" evidence="13">
    <location>
        <position position="1"/>
    </location>
</feature>
<feature type="compositionally biased region" description="Polar residues" evidence="11">
    <location>
        <begin position="434"/>
        <end position="444"/>
    </location>
</feature>
<feature type="compositionally biased region" description="Acidic residues" evidence="11">
    <location>
        <begin position="490"/>
        <end position="516"/>
    </location>
</feature>
<dbReference type="InterPro" id="IPR039761">
    <property type="entry name" value="Bms1/Tsr1"/>
</dbReference>
<dbReference type="GO" id="GO:0005654">
    <property type="term" value="C:nucleoplasm"/>
    <property type="evidence" value="ECO:0007669"/>
    <property type="project" value="UniProtKB-ARBA"/>
</dbReference>
<evidence type="ECO:0000256" key="4">
    <source>
        <dbReference type="ARBA" id="ARBA00022741"/>
    </source>
</evidence>
<feature type="region of interest" description="Disordered" evidence="11">
    <location>
        <begin position="558"/>
        <end position="577"/>
    </location>
</feature>
<evidence type="ECO:0000256" key="7">
    <source>
        <dbReference type="ARBA" id="ARBA00023134"/>
    </source>
</evidence>
<dbReference type="Proteomes" id="UP000298030">
    <property type="component" value="Unassembled WGS sequence"/>
</dbReference>
<feature type="compositionally biased region" description="Acidic residues" evidence="11">
    <location>
        <begin position="462"/>
        <end position="479"/>
    </location>
</feature>
<comment type="subcellular location">
    <subcellularLocation>
        <location evidence="1">Nucleus</location>
        <location evidence="1">Nucleolus</location>
    </subcellularLocation>
</comment>
<feature type="compositionally biased region" description="Basic residues" evidence="11">
    <location>
        <begin position="1"/>
        <end position="10"/>
    </location>
</feature>
<evidence type="ECO:0000256" key="11">
    <source>
        <dbReference type="SAM" id="MobiDB-lite"/>
    </source>
</evidence>
<comment type="catalytic activity">
    <reaction evidence="9">
        <text>GTP + H2O = GDP + phosphate + H(+)</text>
        <dbReference type="Rhea" id="RHEA:19669"/>
        <dbReference type="ChEBI" id="CHEBI:15377"/>
        <dbReference type="ChEBI" id="CHEBI:15378"/>
        <dbReference type="ChEBI" id="CHEBI:37565"/>
        <dbReference type="ChEBI" id="CHEBI:43474"/>
        <dbReference type="ChEBI" id="CHEBI:58189"/>
    </reaction>
    <physiologicalReaction direction="left-to-right" evidence="9">
        <dbReference type="Rhea" id="RHEA:19670"/>
    </physiologicalReaction>
</comment>
<evidence type="ECO:0000259" key="12">
    <source>
        <dbReference type="PROSITE" id="PS51714"/>
    </source>
</evidence>
<feature type="region of interest" description="Disordered" evidence="11">
    <location>
        <begin position="1"/>
        <end position="69"/>
    </location>
</feature>
<feature type="region of interest" description="Disordered" evidence="11">
    <location>
        <begin position="627"/>
        <end position="668"/>
    </location>
</feature>
<protein>
    <submittedName>
        <fullName evidence="13">GTP binding protein</fullName>
    </submittedName>
</protein>
<dbReference type="FunFam" id="3.40.50.300:FF:000105">
    <property type="entry name" value="BMS1 ribosome biogenesis factor"/>
    <property type="match status" value="1"/>
</dbReference>
<dbReference type="Pfam" id="PF04950">
    <property type="entry name" value="RIBIOP_C"/>
    <property type="match status" value="1"/>
</dbReference>
<keyword evidence="6" id="KW-0067">ATP-binding</keyword>
<dbReference type="InterPro" id="IPR027417">
    <property type="entry name" value="P-loop_NTPase"/>
</dbReference>
<dbReference type="GO" id="GO:0003924">
    <property type="term" value="F:GTPase activity"/>
    <property type="evidence" value="ECO:0007669"/>
    <property type="project" value="TreeGrafter"/>
</dbReference>
<dbReference type="GO" id="GO:0000479">
    <property type="term" value="P:endonucleolytic cleavage of tricistronic rRNA transcript (SSU-rRNA, 5.8S rRNA, LSU-rRNA)"/>
    <property type="evidence" value="ECO:0007669"/>
    <property type="project" value="TreeGrafter"/>
</dbReference>
<evidence type="ECO:0000313" key="14">
    <source>
        <dbReference type="Proteomes" id="UP000298030"/>
    </source>
</evidence>